<reference evidence="3 4" key="1">
    <citation type="submission" date="2021-05" db="EMBL/GenBank/DDBJ databases">
        <title>Genome Assembly of Synthetic Allotetraploid Brassica napus Reveals Homoeologous Exchanges between Subgenomes.</title>
        <authorList>
            <person name="Davis J.T."/>
        </authorList>
    </citation>
    <scope>NUCLEOTIDE SEQUENCE [LARGE SCALE GENOMIC DNA]</scope>
    <source>
        <strain evidence="4">cv. Da-Ae</strain>
        <tissue evidence="3">Seedling</tissue>
    </source>
</reference>
<comment type="similarity">
    <text evidence="1">Belongs to the chaperonin (HSP60) family.</text>
</comment>
<dbReference type="EMBL" id="JAGKQM010000019">
    <property type="protein sequence ID" value="KAH0856225.1"/>
    <property type="molecule type" value="Genomic_DNA"/>
</dbReference>
<dbReference type="InterPro" id="IPR027410">
    <property type="entry name" value="TCP-1-like_intermed_sf"/>
</dbReference>
<evidence type="ECO:0000256" key="2">
    <source>
        <dbReference type="ARBA" id="ARBA00023186"/>
    </source>
</evidence>
<dbReference type="Proteomes" id="UP000824890">
    <property type="component" value="Unassembled WGS sequence"/>
</dbReference>
<proteinExistence type="inferred from homology"/>
<dbReference type="Gene3D" id="3.30.260.10">
    <property type="entry name" value="TCP-1-like chaperonin intermediate domain"/>
    <property type="match status" value="1"/>
</dbReference>
<sequence length="112" mass="12538">MKIKEELKGEDHREFSLIPKAFGLLELEAKNLITTMKRMLWLTKIVSLVEAVKKFMFEFGLIAQCVKKMLKEVDKDSELADVEAVSAGNNYELGNMIAEAMAKVGCKGVVTL</sequence>
<dbReference type="InterPro" id="IPR001844">
    <property type="entry name" value="Cpn60/GroEL"/>
</dbReference>
<dbReference type="Gene3D" id="1.10.560.10">
    <property type="entry name" value="GroEL-like equatorial domain"/>
    <property type="match status" value="1"/>
</dbReference>
<comment type="caution">
    <text evidence="3">The sequence shown here is derived from an EMBL/GenBank/DDBJ whole genome shotgun (WGS) entry which is preliminary data.</text>
</comment>
<keyword evidence="4" id="KW-1185">Reference proteome</keyword>
<dbReference type="PANTHER" id="PTHR45633">
    <property type="entry name" value="60 KDA HEAT SHOCK PROTEIN, MITOCHONDRIAL"/>
    <property type="match status" value="1"/>
</dbReference>
<evidence type="ECO:0000313" key="4">
    <source>
        <dbReference type="Proteomes" id="UP000824890"/>
    </source>
</evidence>
<protein>
    <submittedName>
        <fullName evidence="3">Uncharacterized protein</fullName>
    </submittedName>
</protein>
<organism evidence="3 4">
    <name type="scientific">Brassica napus</name>
    <name type="common">Rape</name>
    <dbReference type="NCBI Taxonomy" id="3708"/>
    <lineage>
        <taxon>Eukaryota</taxon>
        <taxon>Viridiplantae</taxon>
        <taxon>Streptophyta</taxon>
        <taxon>Embryophyta</taxon>
        <taxon>Tracheophyta</taxon>
        <taxon>Spermatophyta</taxon>
        <taxon>Magnoliopsida</taxon>
        <taxon>eudicotyledons</taxon>
        <taxon>Gunneridae</taxon>
        <taxon>Pentapetalae</taxon>
        <taxon>rosids</taxon>
        <taxon>malvids</taxon>
        <taxon>Brassicales</taxon>
        <taxon>Brassicaceae</taxon>
        <taxon>Brassiceae</taxon>
        <taxon>Brassica</taxon>
    </lineage>
</organism>
<dbReference type="SUPFAM" id="SSF54849">
    <property type="entry name" value="GroEL-intermediate domain like"/>
    <property type="match status" value="1"/>
</dbReference>
<evidence type="ECO:0000256" key="1">
    <source>
        <dbReference type="ARBA" id="ARBA00006607"/>
    </source>
</evidence>
<dbReference type="InterPro" id="IPR027413">
    <property type="entry name" value="GROEL-like_equatorial_sf"/>
</dbReference>
<evidence type="ECO:0000313" key="3">
    <source>
        <dbReference type="EMBL" id="KAH0856225.1"/>
    </source>
</evidence>
<keyword evidence="2" id="KW-0143">Chaperone</keyword>
<name>A0ABQ7XJV2_BRANA</name>
<accession>A0ABQ7XJV2</accession>
<gene>
    <name evidence="3" type="ORF">HID58_084486</name>
</gene>